<gene>
    <name evidence="2" type="ORF">SNEC2469_LOCUS26059</name>
</gene>
<feature type="region of interest" description="Disordered" evidence="1">
    <location>
        <begin position="1"/>
        <end position="43"/>
    </location>
</feature>
<proteinExistence type="predicted"/>
<evidence type="ECO:0000256" key="1">
    <source>
        <dbReference type="SAM" id="MobiDB-lite"/>
    </source>
</evidence>
<feature type="region of interest" description="Disordered" evidence="1">
    <location>
        <begin position="62"/>
        <end position="88"/>
    </location>
</feature>
<feature type="compositionally biased region" description="Basic and acidic residues" evidence="1">
    <location>
        <begin position="75"/>
        <end position="88"/>
    </location>
</feature>
<comment type="caution">
    <text evidence="2">The sequence shown here is derived from an EMBL/GenBank/DDBJ whole genome shotgun (WGS) entry which is preliminary data.</text>
</comment>
<feature type="non-terminal residue" evidence="2">
    <location>
        <position position="533"/>
    </location>
</feature>
<accession>A0A813A1I6</accession>
<protein>
    <submittedName>
        <fullName evidence="2">Uncharacterized protein</fullName>
    </submittedName>
</protein>
<reference evidence="2" key="1">
    <citation type="submission" date="2021-02" db="EMBL/GenBank/DDBJ databases">
        <authorList>
            <person name="Dougan E. K."/>
            <person name="Rhodes N."/>
            <person name="Thang M."/>
            <person name="Chan C."/>
        </authorList>
    </citation>
    <scope>NUCLEOTIDE SEQUENCE</scope>
</reference>
<dbReference type="AlphaFoldDB" id="A0A813A1I6"/>
<feature type="compositionally biased region" description="Low complexity" evidence="1">
    <location>
        <begin position="1"/>
        <end position="17"/>
    </location>
</feature>
<dbReference type="Proteomes" id="UP000601435">
    <property type="component" value="Unassembled WGS sequence"/>
</dbReference>
<evidence type="ECO:0000313" key="2">
    <source>
        <dbReference type="EMBL" id="CAE7846494.1"/>
    </source>
</evidence>
<evidence type="ECO:0000313" key="3">
    <source>
        <dbReference type="Proteomes" id="UP000601435"/>
    </source>
</evidence>
<sequence>EGFVEGSSSEEGFVEGSSSEEDATSIFKEVGHSQQAEAAPAPAPRRVGFLYTSSTPAVAPLGAEEHASETTAADKSWDHGDTDKESGLDDALRKALGFGENIPMQAHPYIADVLSGGGKEIPIEGGASIFVSRDEELACKIGGRVVDPSTVCMLPADQVSVSNTWEFWPHAKPFKTPVLLLVKTYASATKFWRWHGDMWEEAEVLARGEGWLLVRMDHFCLATASAQPWLSFAMLLEKAPDFPGYVVTEAHLALGVPNRRDDNKQLLSNQLPHARNEDIRVISCGIKALAREDFGKTFRVTVADDTRAEAVFDDDVELPHLEAALESERVAAGTAANMEKAGRLLPVEVFNDASYVGIRVNVRVHCETAVADEWLNLQTCWRSPVPVCSEPGCRHPCAPFRHAVVSFQATKRSDGTGKRNRFDVGKYGSFHEFMTRVMGCHQLLFPLPNKQWSVCLNLCPGSDDYTVIVFAAVIPNLVAVDELMEAIRNLFIHGIDAACRYQVEDYKNYKTISHQLQPKFLGFMDVMDQARGL</sequence>
<dbReference type="EMBL" id="CAJNJA010052365">
    <property type="protein sequence ID" value="CAE7846494.1"/>
    <property type="molecule type" value="Genomic_DNA"/>
</dbReference>
<keyword evidence="3" id="KW-1185">Reference proteome</keyword>
<name>A0A813A1I6_9DINO</name>
<feature type="non-terminal residue" evidence="2">
    <location>
        <position position="1"/>
    </location>
</feature>
<organism evidence="2 3">
    <name type="scientific">Symbiodinium necroappetens</name>
    <dbReference type="NCBI Taxonomy" id="1628268"/>
    <lineage>
        <taxon>Eukaryota</taxon>
        <taxon>Sar</taxon>
        <taxon>Alveolata</taxon>
        <taxon>Dinophyceae</taxon>
        <taxon>Suessiales</taxon>
        <taxon>Symbiodiniaceae</taxon>
        <taxon>Symbiodinium</taxon>
    </lineage>
</organism>